<keyword evidence="6 8" id="KW-0012">Acyltransferase</keyword>
<keyword evidence="11" id="KW-1185">Reference proteome</keyword>
<gene>
    <name evidence="8" type="primary">ectA</name>
    <name evidence="10" type="ORF">C882_1410</name>
</gene>
<evidence type="ECO:0000256" key="6">
    <source>
        <dbReference type="ARBA" id="ARBA00023315"/>
    </source>
</evidence>
<dbReference type="CDD" id="cd04301">
    <property type="entry name" value="NAT_SF"/>
    <property type="match status" value="1"/>
</dbReference>
<dbReference type="InterPro" id="IPR012772">
    <property type="entry name" value="Ectoine_EctA"/>
</dbReference>
<sequence>MFDLVRDTGSLDVNSPYAYLMMGHWFADSSVVAERDGDIVGFIVGFVPPRQPDTVFVWQVGVAPSEKGRGLGKKMIDALLDLPGPQGRRPRYLEATVTPSNTASEMLFRGTAKRHEASIRISELFPGDWFPVSQGGGDAHEPERLFRIGPLASAS</sequence>
<comment type="catalytic activity">
    <reaction evidence="7 8">
        <text>L-2,4-diaminobutanoate + acetyl-CoA = (2S)-4-acetamido-2-aminobutanoate + CoA + H(+)</text>
        <dbReference type="Rhea" id="RHEA:16901"/>
        <dbReference type="ChEBI" id="CHEBI:15378"/>
        <dbReference type="ChEBI" id="CHEBI:57287"/>
        <dbReference type="ChEBI" id="CHEBI:57288"/>
        <dbReference type="ChEBI" id="CHEBI:58761"/>
        <dbReference type="ChEBI" id="CHEBI:58929"/>
        <dbReference type="EC" id="2.3.1.178"/>
    </reaction>
</comment>
<evidence type="ECO:0000313" key="11">
    <source>
        <dbReference type="Proteomes" id="UP000009881"/>
    </source>
</evidence>
<comment type="similarity">
    <text evidence="2 8">Belongs to the acetyltransferase family. EctA subfamily.</text>
</comment>
<evidence type="ECO:0000259" key="9">
    <source>
        <dbReference type="PROSITE" id="PS51186"/>
    </source>
</evidence>
<feature type="domain" description="N-acetyltransferase" evidence="9">
    <location>
        <begin position="1"/>
        <end position="131"/>
    </location>
</feature>
<dbReference type="NCBIfam" id="TIGR02406">
    <property type="entry name" value="ectoine_EctA"/>
    <property type="match status" value="1"/>
</dbReference>
<dbReference type="InterPro" id="IPR016181">
    <property type="entry name" value="Acyl_CoA_acyltransferase"/>
</dbReference>
<dbReference type="PATRIC" id="fig|1238182.3.peg.3624"/>
<evidence type="ECO:0000313" key="10">
    <source>
        <dbReference type="EMBL" id="EKV27564.1"/>
    </source>
</evidence>
<evidence type="ECO:0000256" key="8">
    <source>
        <dbReference type="RuleBase" id="RU365045"/>
    </source>
</evidence>
<evidence type="ECO:0000256" key="5">
    <source>
        <dbReference type="ARBA" id="ARBA00022679"/>
    </source>
</evidence>
<dbReference type="GO" id="GO:0033816">
    <property type="term" value="F:diaminobutyrate acetyltransferase activity"/>
    <property type="evidence" value="ECO:0007669"/>
    <property type="project" value="UniProtKB-EC"/>
</dbReference>
<dbReference type="UniPathway" id="UPA00067">
    <property type="reaction ID" value="UER00122"/>
</dbReference>
<evidence type="ECO:0000256" key="1">
    <source>
        <dbReference type="ARBA" id="ARBA00004978"/>
    </source>
</evidence>
<comment type="function">
    <text evidence="8">Catalyzes the acetylation of L-2,4-diaminobutyrate (DABA) to gamma-N-acetyl-alpha,gamma-diaminobutyric acid (ADABA) with acetyl coenzyme A.</text>
</comment>
<dbReference type="STRING" id="1238182.C882_1410"/>
<dbReference type="Pfam" id="PF00583">
    <property type="entry name" value="Acetyltransf_1"/>
    <property type="match status" value="1"/>
</dbReference>
<evidence type="ECO:0000256" key="3">
    <source>
        <dbReference type="ARBA" id="ARBA00012355"/>
    </source>
</evidence>
<protein>
    <recommendedName>
        <fullName evidence="4 8">L-2,4-diaminobutyric acid acetyltransferase</fullName>
        <shortName evidence="8">DABA acetyltransferase</shortName>
        <ecNumber evidence="3 8">2.3.1.178</ecNumber>
    </recommendedName>
</protein>
<proteinExistence type="inferred from homology"/>
<dbReference type="EMBL" id="ANHY01000019">
    <property type="protein sequence ID" value="EKV27564.1"/>
    <property type="molecule type" value="Genomic_DNA"/>
</dbReference>
<dbReference type="PROSITE" id="PS51186">
    <property type="entry name" value="GNAT"/>
    <property type="match status" value="1"/>
</dbReference>
<organism evidence="10 11">
    <name type="scientific">Caenispirillum salinarum AK4</name>
    <dbReference type="NCBI Taxonomy" id="1238182"/>
    <lineage>
        <taxon>Bacteria</taxon>
        <taxon>Pseudomonadati</taxon>
        <taxon>Pseudomonadota</taxon>
        <taxon>Alphaproteobacteria</taxon>
        <taxon>Rhodospirillales</taxon>
        <taxon>Novispirillaceae</taxon>
        <taxon>Caenispirillum</taxon>
    </lineage>
</organism>
<dbReference type="AlphaFoldDB" id="K9GS37"/>
<reference evidence="10 11" key="1">
    <citation type="journal article" date="2013" name="Genome Announc.">
        <title>Draft Genome Sequence of an Alphaproteobacterium, Caenispirillum salinarum AK4(T), Isolated from a Solar Saltern.</title>
        <authorList>
            <person name="Khatri I."/>
            <person name="Singh A."/>
            <person name="Korpole S."/>
            <person name="Pinnaka A.K."/>
            <person name="Subramanian S."/>
        </authorList>
    </citation>
    <scope>NUCLEOTIDE SEQUENCE [LARGE SCALE GENOMIC DNA]</scope>
    <source>
        <strain evidence="10 11">AK4</strain>
    </source>
</reference>
<name>K9GS37_9PROT</name>
<comment type="pathway">
    <text evidence="1 8">Amine and polyamine biosynthesis; ectoine biosynthesis; L-ectoine from L-aspartate 4-semialdehyde: step 2/3.</text>
</comment>
<accession>K9GS37</accession>
<evidence type="ECO:0000256" key="4">
    <source>
        <dbReference type="ARBA" id="ARBA00017935"/>
    </source>
</evidence>
<dbReference type="SUPFAM" id="SSF55729">
    <property type="entry name" value="Acyl-CoA N-acyltransferases (Nat)"/>
    <property type="match status" value="1"/>
</dbReference>
<dbReference type="InterPro" id="IPR000182">
    <property type="entry name" value="GNAT_dom"/>
</dbReference>
<dbReference type="eggNOG" id="COG0456">
    <property type="taxonomic scope" value="Bacteria"/>
</dbReference>
<evidence type="ECO:0000256" key="7">
    <source>
        <dbReference type="ARBA" id="ARBA00048924"/>
    </source>
</evidence>
<comment type="caution">
    <text evidence="10">The sequence shown here is derived from an EMBL/GenBank/DDBJ whole genome shotgun (WGS) entry which is preliminary data.</text>
</comment>
<dbReference type="GO" id="GO:0019491">
    <property type="term" value="P:ectoine biosynthetic process"/>
    <property type="evidence" value="ECO:0007669"/>
    <property type="project" value="UniProtKB-UniPathway"/>
</dbReference>
<dbReference type="EC" id="2.3.1.178" evidence="3 8"/>
<dbReference type="Gene3D" id="3.40.630.30">
    <property type="match status" value="1"/>
</dbReference>
<dbReference type="Proteomes" id="UP000009881">
    <property type="component" value="Unassembled WGS sequence"/>
</dbReference>
<evidence type="ECO:0000256" key="2">
    <source>
        <dbReference type="ARBA" id="ARBA00010712"/>
    </source>
</evidence>
<keyword evidence="5 8" id="KW-0808">Transferase</keyword>